<dbReference type="SUPFAM" id="SSF51004">
    <property type="entry name" value="C-terminal (heme d1) domain of cytochrome cd1-nitrite reductase"/>
    <property type="match status" value="1"/>
</dbReference>
<gene>
    <name evidence="7" type="ORF">DSYM_07420</name>
</gene>
<dbReference type="GO" id="GO:0046872">
    <property type="term" value="F:metal ion binding"/>
    <property type="evidence" value="ECO:0007669"/>
    <property type="project" value="UniProtKB-KW"/>
</dbReference>
<dbReference type="Pfam" id="PF13442">
    <property type="entry name" value="Cytochrome_CBB3"/>
    <property type="match status" value="1"/>
</dbReference>
<name>A0A809QXA1_9PROT</name>
<dbReference type="GO" id="GO:0020037">
    <property type="term" value="F:heme binding"/>
    <property type="evidence" value="ECO:0007669"/>
    <property type="project" value="InterPro"/>
</dbReference>
<keyword evidence="2 4" id="KW-0479">Metal-binding</keyword>
<accession>A0A809QXA1</accession>
<dbReference type="CDD" id="cd20785">
    <property type="entry name" value="8prop_hemeD1_cyt_cd1-like"/>
    <property type="match status" value="1"/>
</dbReference>
<evidence type="ECO:0000259" key="6">
    <source>
        <dbReference type="PROSITE" id="PS51007"/>
    </source>
</evidence>
<dbReference type="InterPro" id="IPR003143">
    <property type="entry name" value="Cyt_cd1_C_sf"/>
</dbReference>
<dbReference type="Proteomes" id="UP000662914">
    <property type="component" value="Chromosome"/>
</dbReference>
<organism evidence="7 8">
    <name type="scientific">Candidatus Desulfobacillus denitrificans</name>
    <dbReference type="NCBI Taxonomy" id="2608985"/>
    <lineage>
        <taxon>Bacteria</taxon>
        <taxon>Pseudomonadati</taxon>
        <taxon>Pseudomonadota</taxon>
        <taxon>Betaproteobacteria</taxon>
        <taxon>Candidatus Desulfobacillus</taxon>
    </lineage>
</organism>
<dbReference type="PANTHER" id="PTHR47197:SF3">
    <property type="entry name" value="DIHYDRO-HEME D1 DEHYDROGENASE"/>
    <property type="match status" value="1"/>
</dbReference>
<sequence length="537" mass="58203">MNKPIHGAKRIAAAILWTATLAGMAAAARAENFEEAERVFAEHCAVCHGADRGGYIGPALNRDETKLSRAEVNAKIQMGTSNTLMPQHPVWPRRLSAKQRDGLAALITEQPKRTLEWGLEDIRKSLAVLVDEAKLPPRPTYAIAGIDDLMAVMGRGHYAAGKDAKVVFFDGRTHKKVGEVPTGYAPHLMDFHPKEARWAYVRDDLGWIHKIDLYSMKTVRKVRAGLNGTSLALSRDGRHLAAGSYVPHTAVIFDAATLEPLKLIVLRGADPNGRMVESDSGMITGTPFADIFAIALEQSGQVWIVDLDKPDMPITAIPGVGRHLHDAFLSPDGRRLVVSSYDDHTNTVIDLAGRRIVARIPSGCKPHLGSGAVVEAQGRLLGIGTNIGEENCKSFEVTVFDMNSHEVVKRIAVAGPTESPAAHPKSRYIVVDIVGAGPKANQIQFIDKERLEVVKTMTIAGTMGHSHFPEYTARGDFLYVSARAGGDRTAGFERGALVVIDTATLSVVKRIPMEVPAGVFSRVRARAVVVGMQPDVR</sequence>
<dbReference type="EMBL" id="AP021857">
    <property type="protein sequence ID" value="BBO20043.1"/>
    <property type="molecule type" value="Genomic_DNA"/>
</dbReference>
<evidence type="ECO:0000313" key="8">
    <source>
        <dbReference type="Proteomes" id="UP000662914"/>
    </source>
</evidence>
<evidence type="ECO:0000256" key="5">
    <source>
        <dbReference type="SAM" id="SignalP"/>
    </source>
</evidence>
<evidence type="ECO:0000256" key="1">
    <source>
        <dbReference type="ARBA" id="ARBA00022617"/>
    </source>
</evidence>
<dbReference type="AlphaFoldDB" id="A0A809QXA1"/>
<dbReference type="SUPFAM" id="SSF46626">
    <property type="entry name" value="Cytochrome c"/>
    <property type="match status" value="1"/>
</dbReference>
<dbReference type="Gene3D" id="1.10.760.10">
    <property type="entry name" value="Cytochrome c-like domain"/>
    <property type="match status" value="1"/>
</dbReference>
<dbReference type="InterPro" id="IPR009056">
    <property type="entry name" value="Cyt_c-like_dom"/>
</dbReference>
<dbReference type="Gene3D" id="2.140.10.20">
    <property type="entry name" value="C-terminal (heme d1) domain of cytochrome cd1-nitrite reductase"/>
    <property type="match status" value="1"/>
</dbReference>
<feature type="signal peptide" evidence="5">
    <location>
        <begin position="1"/>
        <end position="30"/>
    </location>
</feature>
<dbReference type="KEGG" id="ddz:DSYM_07420"/>
<feature type="chain" id="PRO_5035172324" evidence="5">
    <location>
        <begin position="31"/>
        <end position="537"/>
    </location>
</feature>
<proteinExistence type="predicted"/>
<dbReference type="PROSITE" id="PS51007">
    <property type="entry name" value="CYTC"/>
    <property type="match status" value="1"/>
</dbReference>
<dbReference type="InterPro" id="IPR011048">
    <property type="entry name" value="Haem_d1_sf"/>
</dbReference>
<feature type="domain" description="Cytochrome c" evidence="6">
    <location>
        <begin position="31"/>
        <end position="111"/>
    </location>
</feature>
<evidence type="ECO:0000256" key="4">
    <source>
        <dbReference type="PROSITE-ProRule" id="PRU00433"/>
    </source>
</evidence>
<evidence type="ECO:0000256" key="3">
    <source>
        <dbReference type="ARBA" id="ARBA00023004"/>
    </source>
</evidence>
<dbReference type="PANTHER" id="PTHR47197">
    <property type="entry name" value="PROTEIN NIRF"/>
    <property type="match status" value="1"/>
</dbReference>
<keyword evidence="5" id="KW-0732">Signal</keyword>
<dbReference type="InterPro" id="IPR036909">
    <property type="entry name" value="Cyt_c-like_dom_sf"/>
</dbReference>
<reference evidence="7" key="1">
    <citation type="journal article" name="DNA Res.">
        <title>The physiological potential of anammox bacteria as revealed by their core genome structure.</title>
        <authorList>
            <person name="Okubo T."/>
            <person name="Toyoda A."/>
            <person name="Fukuhara K."/>
            <person name="Uchiyama I."/>
            <person name="Harigaya Y."/>
            <person name="Kuroiwa M."/>
            <person name="Suzuki T."/>
            <person name="Murakami Y."/>
            <person name="Suwa Y."/>
            <person name="Takami H."/>
        </authorList>
    </citation>
    <scope>NUCLEOTIDE SEQUENCE</scope>
    <source>
        <strain evidence="7">317325-3</strain>
    </source>
</reference>
<dbReference type="Pfam" id="PF02239">
    <property type="entry name" value="Cytochrom_D1"/>
    <property type="match status" value="1"/>
</dbReference>
<keyword evidence="3 4" id="KW-0408">Iron</keyword>
<dbReference type="GO" id="GO:0009055">
    <property type="term" value="F:electron transfer activity"/>
    <property type="evidence" value="ECO:0007669"/>
    <property type="project" value="InterPro"/>
</dbReference>
<keyword evidence="1 4" id="KW-0349">Heme</keyword>
<evidence type="ECO:0000313" key="7">
    <source>
        <dbReference type="EMBL" id="BBO20043.1"/>
    </source>
</evidence>
<dbReference type="InterPro" id="IPR051200">
    <property type="entry name" value="Host-pathogen_enzymatic-act"/>
</dbReference>
<evidence type="ECO:0000256" key="2">
    <source>
        <dbReference type="ARBA" id="ARBA00022723"/>
    </source>
</evidence>
<protein>
    <submittedName>
        <fullName evidence="7">Cytochrome cd1 nitrite reductase</fullName>
    </submittedName>
</protein>